<dbReference type="Proteomes" id="UP000789396">
    <property type="component" value="Unassembled WGS sequence"/>
</dbReference>
<evidence type="ECO:0000313" key="2">
    <source>
        <dbReference type="Proteomes" id="UP000789396"/>
    </source>
</evidence>
<sequence length="43" mass="5203">WVSEKIKNHELENELFAVCEQYLFELGFDLLDKSKETTRSLWI</sequence>
<proteinExistence type="predicted"/>
<reference evidence="1" key="1">
    <citation type="submission" date="2021-06" db="EMBL/GenBank/DDBJ databases">
        <authorList>
            <person name="Kallberg Y."/>
            <person name="Tangrot J."/>
            <person name="Rosling A."/>
        </authorList>
    </citation>
    <scope>NUCLEOTIDE SEQUENCE</scope>
    <source>
        <strain evidence="1">IN212</strain>
    </source>
</reference>
<dbReference type="AlphaFoldDB" id="A0A9N9H6N9"/>
<comment type="caution">
    <text evidence="1">The sequence shown here is derived from an EMBL/GenBank/DDBJ whole genome shotgun (WGS) entry which is preliminary data.</text>
</comment>
<accession>A0A9N9H6N9</accession>
<evidence type="ECO:0000313" key="1">
    <source>
        <dbReference type="EMBL" id="CAG8652762.1"/>
    </source>
</evidence>
<dbReference type="OrthoDB" id="2427573at2759"/>
<gene>
    <name evidence="1" type="ORF">RFULGI_LOCUS8526</name>
</gene>
<dbReference type="EMBL" id="CAJVPZ010013902">
    <property type="protein sequence ID" value="CAG8652762.1"/>
    <property type="molecule type" value="Genomic_DNA"/>
</dbReference>
<protein>
    <submittedName>
        <fullName evidence="1">13391_t:CDS:1</fullName>
    </submittedName>
</protein>
<keyword evidence="2" id="KW-1185">Reference proteome</keyword>
<name>A0A9N9H6N9_9GLOM</name>
<organism evidence="1 2">
    <name type="scientific">Racocetra fulgida</name>
    <dbReference type="NCBI Taxonomy" id="60492"/>
    <lineage>
        <taxon>Eukaryota</taxon>
        <taxon>Fungi</taxon>
        <taxon>Fungi incertae sedis</taxon>
        <taxon>Mucoromycota</taxon>
        <taxon>Glomeromycotina</taxon>
        <taxon>Glomeromycetes</taxon>
        <taxon>Diversisporales</taxon>
        <taxon>Gigasporaceae</taxon>
        <taxon>Racocetra</taxon>
    </lineage>
</organism>
<feature type="non-terminal residue" evidence="1">
    <location>
        <position position="1"/>
    </location>
</feature>